<dbReference type="InterPro" id="IPR058248">
    <property type="entry name" value="Lxx211020-like"/>
</dbReference>
<geneLocation type="plasmid" evidence="3">
    <name>unnamed1</name>
</geneLocation>
<dbReference type="Gene3D" id="2.60.40.1890">
    <property type="entry name" value="PCu(A)C copper chaperone"/>
    <property type="match status" value="1"/>
</dbReference>
<gene>
    <name evidence="3" type="ORF">BSQ44_25465</name>
</gene>
<evidence type="ECO:0000256" key="2">
    <source>
        <dbReference type="SAM" id="SignalP"/>
    </source>
</evidence>
<name>A0A1L3SZM9_9HYPH</name>
<dbReference type="OrthoDB" id="9796962at2"/>
<reference evidence="3 4" key="1">
    <citation type="submission" date="2016-11" db="EMBL/GenBank/DDBJ databases">
        <title>Mesorhizobium oceanicum sp. nov., isolated from deep seawater in South China Sea.</title>
        <authorList>
            <person name="Fu G.-Y."/>
        </authorList>
    </citation>
    <scope>NUCLEOTIDE SEQUENCE [LARGE SCALE GENOMIC DNA]</scope>
    <source>
        <strain evidence="3 4">B7</strain>
        <plasmid evidence="4">Plasmid unnamed1</plasmid>
    </source>
</reference>
<protein>
    <recommendedName>
        <fullName evidence="5">Copper chaperone PCu(A)C</fullName>
    </recommendedName>
</protein>
<feature type="signal peptide" evidence="2">
    <location>
        <begin position="1"/>
        <end position="28"/>
    </location>
</feature>
<keyword evidence="2" id="KW-0732">Signal</keyword>
<dbReference type="KEGG" id="meso:BSQ44_25465"/>
<dbReference type="SUPFAM" id="SSF110087">
    <property type="entry name" value="DR1885-like metal-binding protein"/>
    <property type="match status" value="1"/>
</dbReference>
<accession>A0A1L3SZM9</accession>
<keyword evidence="3" id="KW-0614">Plasmid</keyword>
<evidence type="ECO:0008006" key="5">
    <source>
        <dbReference type="Google" id="ProtNLM"/>
    </source>
</evidence>
<dbReference type="PANTHER" id="PTHR36302:SF1">
    <property type="entry name" value="COPPER CHAPERONE PCU(A)C"/>
    <property type="match status" value="1"/>
</dbReference>
<proteinExistence type="predicted"/>
<sequence length="179" mass="18629">MYGEITVFTFIRAAAAASLIVTCAPALARDASIGDIEISDPWTRATPPAAKVGGGYLTLTNKGAQPDRLLDGSSEIASRVEVHKMEMTDGIMKMRPVPEGVEVPAGVTVKLAPGGYHLMLLDLKKPISEGETIPVKLRFERAGAVDVEFVAGPFGYTPAGDHGGQDKAGAQSGKDGGGH</sequence>
<feature type="chain" id="PRO_5011978574" description="Copper chaperone PCu(A)C" evidence="2">
    <location>
        <begin position="29"/>
        <end position="179"/>
    </location>
</feature>
<feature type="region of interest" description="Disordered" evidence="1">
    <location>
        <begin position="156"/>
        <end position="179"/>
    </location>
</feature>
<dbReference type="Pfam" id="PF04314">
    <property type="entry name" value="PCuAC"/>
    <property type="match status" value="1"/>
</dbReference>
<dbReference type="InterPro" id="IPR036182">
    <property type="entry name" value="PCuAC_sf"/>
</dbReference>
<evidence type="ECO:0000313" key="3">
    <source>
        <dbReference type="EMBL" id="APH74858.1"/>
    </source>
</evidence>
<keyword evidence="4" id="KW-1185">Reference proteome</keyword>
<evidence type="ECO:0000256" key="1">
    <source>
        <dbReference type="SAM" id="MobiDB-lite"/>
    </source>
</evidence>
<dbReference type="AlphaFoldDB" id="A0A1L3SZM9"/>
<dbReference type="InterPro" id="IPR007410">
    <property type="entry name" value="LpqE-like"/>
</dbReference>
<evidence type="ECO:0000313" key="4">
    <source>
        <dbReference type="Proteomes" id="UP000182840"/>
    </source>
</evidence>
<dbReference type="Proteomes" id="UP000182840">
    <property type="component" value="Plasmid unnamed1"/>
</dbReference>
<dbReference type="EMBL" id="CP018172">
    <property type="protein sequence ID" value="APH74858.1"/>
    <property type="molecule type" value="Genomic_DNA"/>
</dbReference>
<dbReference type="PANTHER" id="PTHR36302">
    <property type="entry name" value="BLR7088 PROTEIN"/>
    <property type="match status" value="1"/>
</dbReference>
<organism evidence="3 4">
    <name type="scientific">Aquibium oceanicum</name>
    <dbReference type="NCBI Taxonomy" id="1670800"/>
    <lineage>
        <taxon>Bacteria</taxon>
        <taxon>Pseudomonadati</taxon>
        <taxon>Pseudomonadota</taxon>
        <taxon>Alphaproteobacteria</taxon>
        <taxon>Hyphomicrobiales</taxon>
        <taxon>Phyllobacteriaceae</taxon>
        <taxon>Aquibium</taxon>
    </lineage>
</organism>